<comment type="caution">
    <text evidence="1">The sequence shown here is derived from an EMBL/GenBank/DDBJ whole genome shotgun (WGS) entry which is preliminary data.</text>
</comment>
<organism evidence="1">
    <name type="scientific">bioreactor metagenome</name>
    <dbReference type="NCBI Taxonomy" id="1076179"/>
    <lineage>
        <taxon>unclassified sequences</taxon>
        <taxon>metagenomes</taxon>
        <taxon>ecological metagenomes</taxon>
    </lineage>
</organism>
<proteinExistence type="predicted"/>
<accession>A0A645CN23</accession>
<protein>
    <recommendedName>
        <fullName evidence="2">Phospholipid/glycerol acyltransferase domain-containing protein</fullName>
    </recommendedName>
</protein>
<dbReference type="AlphaFoldDB" id="A0A645CN23"/>
<gene>
    <name evidence="1" type="ORF">SDC9_125310</name>
</gene>
<name>A0A645CN23_9ZZZZ</name>
<sequence>MSEYGRLFKAVRGVVRWFTPQYRIRTDHDLPTPSVMLCRHNNLTGPRIVMTWLPHAVRTWVFHVFMDRVTCYRHYVGYTFTQRFRWSTWKAAIAAKMLTPFVVNVLDSMRAIPVYRNSMESFKTIKETLRALLSGEQVLIFPDVNYTSTDKEVRSIYEGFLYLERYYYSKTGKHLPFIPIYLDHDRKEIIFGEAICFADGIDFYEQKESMLDLIAHKINSPNN</sequence>
<dbReference type="EMBL" id="VSSQ01028548">
    <property type="protein sequence ID" value="MPM78299.1"/>
    <property type="molecule type" value="Genomic_DNA"/>
</dbReference>
<reference evidence="1" key="1">
    <citation type="submission" date="2019-08" db="EMBL/GenBank/DDBJ databases">
        <authorList>
            <person name="Kucharzyk K."/>
            <person name="Murdoch R.W."/>
            <person name="Higgins S."/>
            <person name="Loffler F."/>
        </authorList>
    </citation>
    <scope>NUCLEOTIDE SEQUENCE</scope>
</reference>
<evidence type="ECO:0000313" key="1">
    <source>
        <dbReference type="EMBL" id="MPM78299.1"/>
    </source>
</evidence>
<evidence type="ECO:0008006" key="2">
    <source>
        <dbReference type="Google" id="ProtNLM"/>
    </source>
</evidence>